<evidence type="ECO:0000313" key="7">
    <source>
        <dbReference type="Proteomes" id="UP000809440"/>
    </source>
</evidence>
<evidence type="ECO:0000256" key="1">
    <source>
        <dbReference type="ARBA" id="ARBA00023122"/>
    </source>
</evidence>
<dbReference type="Proteomes" id="UP000755667">
    <property type="component" value="Unassembled WGS sequence"/>
</dbReference>
<evidence type="ECO:0000313" key="6">
    <source>
        <dbReference type="Proteomes" id="UP000755667"/>
    </source>
</evidence>
<dbReference type="SMART" id="SM00116">
    <property type="entry name" value="CBS"/>
    <property type="match status" value="2"/>
</dbReference>
<keyword evidence="7" id="KW-1185">Reference proteome</keyword>
<feature type="domain" description="CBS" evidence="3">
    <location>
        <begin position="10"/>
        <end position="68"/>
    </location>
</feature>
<evidence type="ECO:0000259" key="3">
    <source>
        <dbReference type="PROSITE" id="PS51371"/>
    </source>
</evidence>
<dbReference type="InterPro" id="IPR000644">
    <property type="entry name" value="CBS_dom"/>
</dbReference>
<dbReference type="RefSeq" id="WP_085629139.1">
    <property type="nucleotide sequence ID" value="NZ_JAFBWU010000004.1"/>
</dbReference>
<dbReference type="PROSITE" id="PS51371">
    <property type="entry name" value="CBS"/>
    <property type="match status" value="2"/>
</dbReference>
<dbReference type="CDD" id="cd04629">
    <property type="entry name" value="CBS_pair_bac"/>
    <property type="match status" value="1"/>
</dbReference>
<feature type="domain" description="CBS" evidence="3">
    <location>
        <begin position="77"/>
        <end position="130"/>
    </location>
</feature>
<organism evidence="4 6">
    <name type="scientific">Marivita cryptomonadis</name>
    <dbReference type="NCBI Taxonomy" id="505252"/>
    <lineage>
        <taxon>Bacteria</taxon>
        <taxon>Pseudomonadati</taxon>
        <taxon>Pseudomonadota</taxon>
        <taxon>Alphaproteobacteria</taxon>
        <taxon>Rhodobacterales</taxon>
        <taxon>Roseobacteraceae</taxon>
        <taxon>Marivita</taxon>
    </lineage>
</organism>
<evidence type="ECO:0000313" key="5">
    <source>
        <dbReference type="EMBL" id="MBM2416999.1"/>
    </source>
</evidence>
<dbReference type="Proteomes" id="UP000809440">
    <property type="component" value="Unassembled WGS sequence"/>
</dbReference>
<dbReference type="SUPFAM" id="SSF54631">
    <property type="entry name" value="CBS-domain pair"/>
    <property type="match status" value="1"/>
</dbReference>
<evidence type="ECO:0000313" key="4">
    <source>
        <dbReference type="EMBL" id="MBM2412331.1"/>
    </source>
</evidence>
<dbReference type="AlphaFoldDB" id="A0A9Q2RZC4"/>
<dbReference type="EMBL" id="JAFBXF010000004">
    <property type="protein sequence ID" value="MBM2416999.1"/>
    <property type="molecule type" value="Genomic_DNA"/>
</dbReference>
<evidence type="ECO:0000256" key="2">
    <source>
        <dbReference type="PROSITE-ProRule" id="PRU00703"/>
    </source>
</evidence>
<name>A0A9Q2RZC4_9RHOB</name>
<proteinExistence type="predicted"/>
<sequence length="130" mass="14427">MTVTHITAVMRPEFPLLQPDTSIRSAAAALVKARTAAAPVVGEDGRLVGLLTQKDCFRSALHASYYREWTGRVEDHMSRDIITLHPQDDLIRAAEMFLLHPHRVFPVCDAGTVLGMVHRSDVLSELIRLG</sequence>
<keyword evidence="1 2" id="KW-0129">CBS domain</keyword>
<dbReference type="PANTHER" id="PTHR43080:SF2">
    <property type="entry name" value="CBS DOMAIN-CONTAINING PROTEIN"/>
    <property type="match status" value="1"/>
</dbReference>
<dbReference type="EMBL" id="JAFBXE010000004">
    <property type="protein sequence ID" value="MBM2412331.1"/>
    <property type="molecule type" value="Genomic_DNA"/>
</dbReference>
<gene>
    <name evidence="4" type="ORF">JQX41_08480</name>
    <name evidence="5" type="ORF">JQX48_08485</name>
</gene>
<dbReference type="GeneID" id="62640887"/>
<accession>A0A9Q2RZC4</accession>
<dbReference type="InterPro" id="IPR044729">
    <property type="entry name" value="CBS_bac"/>
</dbReference>
<protein>
    <submittedName>
        <fullName evidence="4">CBS domain-containing protein</fullName>
    </submittedName>
</protein>
<dbReference type="InterPro" id="IPR051257">
    <property type="entry name" value="Diverse_CBS-Domain"/>
</dbReference>
<dbReference type="Pfam" id="PF00571">
    <property type="entry name" value="CBS"/>
    <property type="match status" value="2"/>
</dbReference>
<reference evidence="4 7" key="1">
    <citation type="submission" date="2021-01" db="EMBL/GenBank/DDBJ databases">
        <title>Diatom-associated Roseobacters Show Island Model of Population Structure.</title>
        <authorList>
            <person name="Qu L."/>
            <person name="Feng X."/>
            <person name="Chen Y."/>
            <person name="Li L."/>
            <person name="Wang X."/>
            <person name="Hu Z."/>
            <person name="Wang H."/>
            <person name="Luo H."/>
        </authorList>
    </citation>
    <scope>NUCLEOTIDE SEQUENCE</scope>
    <source>
        <strain evidence="5 7">CC28-63</strain>
        <strain evidence="4">CC28-69</strain>
    </source>
</reference>
<dbReference type="PANTHER" id="PTHR43080">
    <property type="entry name" value="CBS DOMAIN-CONTAINING PROTEIN CBSX3, MITOCHONDRIAL"/>
    <property type="match status" value="1"/>
</dbReference>
<dbReference type="Gene3D" id="3.10.580.10">
    <property type="entry name" value="CBS-domain"/>
    <property type="match status" value="1"/>
</dbReference>
<dbReference type="OrthoDB" id="9783590at2"/>
<comment type="caution">
    <text evidence="4">The sequence shown here is derived from an EMBL/GenBank/DDBJ whole genome shotgun (WGS) entry which is preliminary data.</text>
</comment>
<dbReference type="InterPro" id="IPR046342">
    <property type="entry name" value="CBS_dom_sf"/>
</dbReference>